<dbReference type="AlphaFoldDB" id="A0A090YJ03"/>
<name>A0A090YJ03_9BACI</name>
<evidence type="ECO:0000313" key="4">
    <source>
        <dbReference type="Proteomes" id="UP000264294"/>
    </source>
</evidence>
<sequence>MYESFLKQIDTLAGMGKAIISANDCNVVEIVKETIKSGRSASFYLTHEQAKTVKAWYWTPERIKASKLEPVSSEEMARIKDELEIDINSFRCSRIQCECGHVYGGGEFLQQGLSEHGGEAVRAVFNLKNSMFLQANPTFVPICPNCNQMMRGPGGDGIEYDCDQYGGCCCCAM</sequence>
<reference evidence="2 4" key="2">
    <citation type="submission" date="2018-08" db="EMBL/GenBank/DDBJ databases">
        <title>Bacillus clarus sp. nov. strain PS00077A.</title>
        <authorList>
            <person name="Mendez Acevedo M."/>
            <person name="Carroll L."/>
            <person name="Mukherjee M."/>
            <person name="Wiedmann M."/>
            <person name="Kovac J."/>
        </authorList>
    </citation>
    <scope>NUCLEOTIDE SEQUENCE [LARGE SCALE GENOMIC DNA]</scope>
    <source>
        <strain evidence="2 4">PS00077A</strain>
    </source>
</reference>
<gene>
    <name evidence="2" type="ORF">D0U04_27295</name>
    <name evidence="1" type="ORF">DJ93_542</name>
</gene>
<evidence type="ECO:0000313" key="2">
    <source>
        <dbReference type="EMBL" id="RFT62699.1"/>
    </source>
</evidence>
<evidence type="ECO:0000313" key="3">
    <source>
        <dbReference type="Proteomes" id="UP000029389"/>
    </source>
</evidence>
<keyword evidence="4" id="KW-1185">Reference proteome</keyword>
<comment type="caution">
    <text evidence="1">The sequence shown here is derived from an EMBL/GenBank/DDBJ whole genome shotgun (WGS) entry which is preliminary data.</text>
</comment>
<reference evidence="1 3" key="1">
    <citation type="submission" date="2014-04" db="EMBL/GenBank/DDBJ databases">
        <authorList>
            <person name="Bishop-Lilly K.A."/>
            <person name="Broomall S.M."/>
            <person name="Chain P.S."/>
            <person name="Chertkov O."/>
            <person name="Coyne S.R."/>
            <person name="Daligault H.E."/>
            <person name="Davenport K.W."/>
            <person name="Erkkila T."/>
            <person name="Frey K.G."/>
            <person name="Gibbons H.S."/>
            <person name="Gu W."/>
            <person name="Jaissle J."/>
            <person name="Johnson S.L."/>
            <person name="Koroleva G.I."/>
            <person name="Ladner J.T."/>
            <person name="Lo C.-C."/>
            <person name="Minogue T.D."/>
            <person name="Munk C."/>
            <person name="Palacios G.F."/>
            <person name="Redden C.L."/>
            <person name="Rosenzweig C.N."/>
            <person name="Scholz M.B."/>
            <person name="Teshima H."/>
            <person name="Xu Y."/>
        </authorList>
    </citation>
    <scope>NUCLEOTIDE SEQUENCE [LARGE SCALE GENOMIC DNA]</scope>
    <source>
        <strain evidence="1 3">BHP</strain>
    </source>
</reference>
<dbReference type="RefSeq" id="WP_052109525.1">
    <property type="nucleotide sequence ID" value="NZ_JMQC01000008.1"/>
</dbReference>
<evidence type="ECO:0000313" key="1">
    <source>
        <dbReference type="EMBL" id="KFM98803.1"/>
    </source>
</evidence>
<protein>
    <submittedName>
        <fullName evidence="1">Uncharacterized protein</fullName>
    </submittedName>
</protein>
<proteinExistence type="predicted"/>
<dbReference type="EMBL" id="QVOD01000062">
    <property type="protein sequence ID" value="RFT62699.1"/>
    <property type="molecule type" value="Genomic_DNA"/>
</dbReference>
<accession>A0A090YJ03</accession>
<dbReference type="PATRIC" id="fig|1405.8.peg.717"/>
<dbReference type="Proteomes" id="UP000029389">
    <property type="component" value="Unassembled WGS sequence"/>
</dbReference>
<organism evidence="1 3">
    <name type="scientific">Bacillus clarus</name>
    <dbReference type="NCBI Taxonomy" id="2338372"/>
    <lineage>
        <taxon>Bacteria</taxon>
        <taxon>Bacillati</taxon>
        <taxon>Bacillota</taxon>
        <taxon>Bacilli</taxon>
        <taxon>Bacillales</taxon>
        <taxon>Bacillaceae</taxon>
        <taxon>Bacillus</taxon>
        <taxon>Bacillus cereus group</taxon>
    </lineage>
</organism>
<dbReference type="Proteomes" id="UP000264294">
    <property type="component" value="Unassembled WGS sequence"/>
</dbReference>
<dbReference type="EMBL" id="JMQC01000008">
    <property type="protein sequence ID" value="KFM98803.1"/>
    <property type="molecule type" value="Genomic_DNA"/>
</dbReference>